<dbReference type="EMBL" id="QREG01000005">
    <property type="protein sequence ID" value="REE00524.1"/>
    <property type="molecule type" value="Genomic_DNA"/>
</dbReference>
<dbReference type="RefSeq" id="WP_147302882.1">
    <property type="nucleotide sequence ID" value="NZ_QREG01000005.1"/>
</dbReference>
<name>A0A3D9L618_MARFU</name>
<dbReference type="OrthoDB" id="977548at2"/>
<gene>
    <name evidence="1" type="ORF">C7460_105147</name>
</gene>
<comment type="caution">
    <text evidence="1">The sequence shown here is derived from an EMBL/GenBank/DDBJ whole genome shotgun (WGS) entry which is preliminary data.</text>
</comment>
<dbReference type="AlphaFoldDB" id="A0A3D9L618"/>
<accession>A0A3D9L618</accession>
<organism evidence="1 2">
    <name type="scientific">Marinoscillum furvescens DSM 4134</name>
    <dbReference type="NCBI Taxonomy" id="1122208"/>
    <lineage>
        <taxon>Bacteria</taxon>
        <taxon>Pseudomonadati</taxon>
        <taxon>Bacteroidota</taxon>
        <taxon>Cytophagia</taxon>
        <taxon>Cytophagales</taxon>
        <taxon>Reichenbachiellaceae</taxon>
        <taxon>Marinoscillum</taxon>
    </lineage>
</organism>
<evidence type="ECO:0000313" key="1">
    <source>
        <dbReference type="EMBL" id="REE00524.1"/>
    </source>
</evidence>
<dbReference type="Proteomes" id="UP000256779">
    <property type="component" value="Unassembled WGS sequence"/>
</dbReference>
<sequence length="738" mass="84741">MKKYIILFLILTGLGAHAQKLEKYEDVLPSILALPPSGALAQLKIYLAEEPDNASIYLQMAVIYETRYKNSDPIKDYAYKVGNAREALKAYAITERFITEKDVRKNEEHYFNFGQLDDKGRVEVEYDTISSHMAAMKEELQSFIDHAPTIYEKFTKSFSSYDRAHKKVSAILGQYTTFKDLYLLYGPEVDAQFEEIKTAYQNCLSFWEEYKAATQQFDIGYNQTLDIQPVKVYRLDGLESKINFLQDKVHIWDYAQWVDATREAINTEIDKLRTDLSAENIRLNQRLEQATPDFIRDQFEPLRVSKEVLFQLRKYDLNSVVEPIFLYKAKKHELIYQQLQSNQIDTTASADESRKLYLYGQMINRIKEADTLLANIDKKNTQESFEKYTDFIRMHYQNQSGIVEFAQTERNENQETKGQYVSQIRSRLVSLLAADSLVEEIKHKRMEIPLNEQLAVDYEQLTADPITTHRFRNFDESQFIGGILKNEDEGKVQAYVAGITADNKVGWYNDYLLQIDSTAGYDSHTRVGAMQVIPGGLAVILHGTDTNNTHINHLLLLDEQGKPTLSRRLLLNQYPRTITYNERTNSLLVTYKGEDYISDIFQQSEMIIASYSILGDLQWQQRMSYKGEITSVTNLDDGYLVVGNFNELKGLDGKIQRAGNQNTDTKIFALKVQPDGALDDLKTIASVASSYSTITYKVSDDCINLFGMKGPYEKLLSITEEPEHIIITKDLEVLASSL</sequence>
<proteinExistence type="predicted"/>
<protein>
    <submittedName>
        <fullName evidence="1">Uncharacterized protein</fullName>
    </submittedName>
</protein>
<keyword evidence="2" id="KW-1185">Reference proteome</keyword>
<evidence type="ECO:0000313" key="2">
    <source>
        <dbReference type="Proteomes" id="UP000256779"/>
    </source>
</evidence>
<reference evidence="1 2" key="1">
    <citation type="submission" date="2018-07" db="EMBL/GenBank/DDBJ databases">
        <title>Genomic Encyclopedia of Type Strains, Phase IV (KMG-IV): sequencing the most valuable type-strain genomes for metagenomic binning, comparative biology and taxonomic classification.</title>
        <authorList>
            <person name="Goeker M."/>
        </authorList>
    </citation>
    <scope>NUCLEOTIDE SEQUENCE [LARGE SCALE GENOMIC DNA]</scope>
    <source>
        <strain evidence="1 2">DSM 4134</strain>
    </source>
</reference>